<dbReference type="AlphaFoldDB" id="A0ABD7RMJ3"/>
<dbReference type="Gene3D" id="3.40.1580.20">
    <property type="entry name" value="Syd protein"/>
    <property type="match status" value="1"/>
</dbReference>
<sequence>MKEVMKDYFEKFIDKWMEYNNSLPQIACNEDVDEFIYSGEEDEYGYISWKPIEKGVGFSFDEIESQYNVQLHDSVKQYFNSYWFLELTEWISSYNINLHPVIPGIEPNYFISLIKDYAESKEDIFKFIPIGFESNGMLIVLDNNTGEILVEDFELNEYKRITNSLESLISQLKFKNEQ</sequence>
<protein>
    <submittedName>
        <fullName evidence="4">SecY-interacting protein Syd</fullName>
    </submittedName>
</protein>
<evidence type="ECO:0000313" key="4">
    <source>
        <dbReference type="EMBL" id="TNC03097.1"/>
    </source>
</evidence>
<gene>
    <name evidence="4" type="ORF">FHG65_02530</name>
</gene>
<dbReference type="Pfam" id="PF07348">
    <property type="entry name" value="Syd"/>
    <property type="match status" value="1"/>
</dbReference>
<evidence type="ECO:0000256" key="2">
    <source>
        <dbReference type="ARBA" id="ARBA00022519"/>
    </source>
</evidence>
<keyword evidence="1" id="KW-1003">Cell membrane</keyword>
<dbReference type="InterPro" id="IPR009948">
    <property type="entry name" value="Syd"/>
</dbReference>
<dbReference type="Proteomes" id="UP000309400">
    <property type="component" value="Unassembled WGS sequence"/>
</dbReference>
<dbReference type="CDD" id="cd16323">
    <property type="entry name" value="Syd"/>
    <property type="match status" value="1"/>
</dbReference>
<organism evidence="4 5">
    <name type="scientific">Bacillus cereus</name>
    <dbReference type="NCBI Taxonomy" id="1396"/>
    <lineage>
        <taxon>Bacteria</taxon>
        <taxon>Bacillati</taxon>
        <taxon>Bacillota</taxon>
        <taxon>Bacilli</taxon>
        <taxon>Bacillales</taxon>
        <taxon>Bacillaceae</taxon>
        <taxon>Bacillus</taxon>
        <taxon>Bacillus cereus group</taxon>
    </lineage>
</organism>
<keyword evidence="2" id="KW-0997">Cell inner membrane</keyword>
<evidence type="ECO:0000256" key="3">
    <source>
        <dbReference type="ARBA" id="ARBA00023136"/>
    </source>
</evidence>
<dbReference type="RefSeq" id="WP_086395804.1">
    <property type="nucleotide sequence ID" value="NZ_JARPPZ010000007.1"/>
</dbReference>
<dbReference type="EMBL" id="VDDR01000001">
    <property type="protein sequence ID" value="TNC03097.1"/>
    <property type="molecule type" value="Genomic_DNA"/>
</dbReference>
<proteinExistence type="predicted"/>
<evidence type="ECO:0000256" key="1">
    <source>
        <dbReference type="ARBA" id="ARBA00022475"/>
    </source>
</evidence>
<dbReference type="InterPro" id="IPR038228">
    <property type="entry name" value="Syd_sf"/>
</dbReference>
<reference evidence="4 5" key="1">
    <citation type="submission" date="2019-06" db="EMBL/GenBank/DDBJ databases">
        <title>Biocontrol Bacillus strains from Vietnam.</title>
        <authorList>
            <person name="Borriss R."/>
            <person name="Lasch P."/>
            <person name="Thanh Tam L.T."/>
        </authorList>
    </citation>
    <scope>NUCLEOTIDE SEQUENCE [LARGE SCALE GENOMIC DNA]</scope>
    <source>
        <strain evidence="4 5">A8</strain>
    </source>
</reference>
<evidence type="ECO:0000313" key="5">
    <source>
        <dbReference type="Proteomes" id="UP000309400"/>
    </source>
</evidence>
<accession>A0ABD7RMJ3</accession>
<comment type="caution">
    <text evidence="4">The sequence shown here is derived from an EMBL/GenBank/DDBJ whole genome shotgun (WGS) entry which is preliminary data.</text>
</comment>
<keyword evidence="3" id="KW-0472">Membrane</keyword>
<name>A0ABD7RMJ3_BACCE</name>